<dbReference type="PIRSF" id="PIRSF005700">
    <property type="entry name" value="PepC"/>
    <property type="match status" value="1"/>
</dbReference>
<dbReference type="STRING" id="264462.Bd1649"/>
<evidence type="ECO:0000256" key="2">
    <source>
        <dbReference type="ARBA" id="ARBA00022801"/>
    </source>
</evidence>
<proteinExistence type="inferred from homology"/>
<dbReference type="GeneID" id="93012637"/>
<evidence type="ECO:0000256" key="6">
    <source>
        <dbReference type="SAM" id="SignalP"/>
    </source>
</evidence>
<dbReference type="eggNOG" id="COG3579">
    <property type="taxonomic scope" value="Bacteria"/>
</dbReference>
<dbReference type="Gene3D" id="3.90.70.10">
    <property type="entry name" value="Cysteine proteinases"/>
    <property type="match status" value="1"/>
</dbReference>
<feature type="chain" id="PRO_5004276678" description="Aminopeptidase" evidence="6">
    <location>
        <begin position="21"/>
        <end position="388"/>
    </location>
</feature>
<dbReference type="KEGG" id="bba:Bd1649"/>
<keyword evidence="2 4" id="KW-0378">Hydrolase</keyword>
<feature type="active site" evidence="5">
    <location>
        <position position="72"/>
    </location>
</feature>
<dbReference type="InterPro" id="IPR038765">
    <property type="entry name" value="Papain-like_cys_pep_sf"/>
</dbReference>
<feature type="active site" evidence="5">
    <location>
        <position position="350"/>
    </location>
</feature>
<name>Q6MMI0_BDEBA</name>
<dbReference type="RefSeq" id="WP_011164126.1">
    <property type="nucleotide sequence ID" value="NC_005363.1"/>
</dbReference>
<reference evidence="7 8" key="1">
    <citation type="journal article" date="2004" name="Science">
        <title>A predator unmasked: life cycle of Bdellovibrio bacteriovorus from a genomic perspective.</title>
        <authorList>
            <person name="Rendulic S."/>
            <person name="Jagtap P."/>
            <person name="Rosinus A."/>
            <person name="Eppinger M."/>
            <person name="Baar C."/>
            <person name="Lanz C."/>
            <person name="Keller H."/>
            <person name="Lambert C."/>
            <person name="Evans K.J."/>
            <person name="Goesmann A."/>
            <person name="Meyer F."/>
            <person name="Sockett R.E."/>
            <person name="Schuster S.C."/>
        </authorList>
    </citation>
    <scope>NUCLEOTIDE SEQUENCE [LARGE SCALE GENOMIC DNA]</scope>
    <source>
        <strain evidence="8">ATCC 15356 / DSM 50701 / NCIMB 9529 / HD100</strain>
    </source>
</reference>
<dbReference type="AlphaFoldDB" id="Q6MMI0"/>
<evidence type="ECO:0000256" key="3">
    <source>
        <dbReference type="ARBA" id="ARBA00022807"/>
    </source>
</evidence>
<feature type="active site" evidence="5">
    <location>
        <position position="327"/>
    </location>
</feature>
<evidence type="ECO:0000256" key="1">
    <source>
        <dbReference type="ARBA" id="ARBA00022670"/>
    </source>
</evidence>
<protein>
    <recommendedName>
        <fullName evidence="4">Aminopeptidase</fullName>
    </recommendedName>
</protein>
<dbReference type="GO" id="GO:0005737">
    <property type="term" value="C:cytoplasm"/>
    <property type="evidence" value="ECO:0007669"/>
    <property type="project" value="TreeGrafter"/>
</dbReference>
<dbReference type="InterPro" id="IPR004134">
    <property type="entry name" value="Peptidase_C1B"/>
</dbReference>
<feature type="signal peptide" evidence="6">
    <location>
        <begin position="1"/>
        <end position="20"/>
    </location>
</feature>
<dbReference type="PANTHER" id="PTHR10363:SF2">
    <property type="entry name" value="BLEOMYCIN HYDROLASE"/>
    <property type="match status" value="1"/>
</dbReference>
<dbReference type="Proteomes" id="UP000008080">
    <property type="component" value="Chromosome"/>
</dbReference>
<evidence type="ECO:0000256" key="5">
    <source>
        <dbReference type="PIRSR" id="PIRSR005700-1"/>
    </source>
</evidence>
<dbReference type="Pfam" id="PF03051">
    <property type="entry name" value="Peptidase_C1_2"/>
    <property type="match status" value="1"/>
</dbReference>
<keyword evidence="6" id="KW-0732">Signal</keyword>
<accession>Q6MMI0</accession>
<keyword evidence="8" id="KW-1185">Reference proteome</keyword>
<dbReference type="GO" id="GO:0043418">
    <property type="term" value="P:homocysteine catabolic process"/>
    <property type="evidence" value="ECO:0007669"/>
    <property type="project" value="TreeGrafter"/>
</dbReference>
<keyword evidence="4 7" id="KW-0031">Aminopeptidase</keyword>
<dbReference type="GO" id="GO:0006508">
    <property type="term" value="P:proteolysis"/>
    <property type="evidence" value="ECO:0007669"/>
    <property type="project" value="UniProtKB-KW"/>
</dbReference>
<organism evidence="7 8">
    <name type="scientific">Bdellovibrio bacteriovorus (strain ATCC 15356 / DSM 50701 / NCIMB 9529 / HD100)</name>
    <dbReference type="NCBI Taxonomy" id="264462"/>
    <lineage>
        <taxon>Bacteria</taxon>
        <taxon>Pseudomonadati</taxon>
        <taxon>Bdellovibrionota</taxon>
        <taxon>Bdellovibrionia</taxon>
        <taxon>Bdellovibrionales</taxon>
        <taxon>Pseudobdellovibrionaceae</taxon>
        <taxon>Bdellovibrio</taxon>
    </lineage>
</organism>
<evidence type="ECO:0000313" key="8">
    <source>
        <dbReference type="Proteomes" id="UP000008080"/>
    </source>
</evidence>
<dbReference type="PANTHER" id="PTHR10363">
    <property type="entry name" value="BLEOMYCIN HYDROLASE"/>
    <property type="match status" value="1"/>
</dbReference>
<dbReference type="GO" id="GO:0009636">
    <property type="term" value="P:response to toxic substance"/>
    <property type="evidence" value="ECO:0007669"/>
    <property type="project" value="TreeGrafter"/>
</dbReference>
<gene>
    <name evidence="7" type="primary">pepC</name>
    <name evidence="7" type="ordered locus">Bd1649</name>
</gene>
<sequence>MKLLFPLLFVFSLWSLPFQAGGAPLCAEVFQIQAPKEIIWGSLRTEFKHHTRYTVELKQNTPIKNQCNLGTCHLHSWMSHLERNYEQKTGQTLTLSNEYLSARHWLERSLQRLEKPSKEVDIKLGAGPLFSRESILEYGLLPEGAWKPKSDFMLNPQAKKMSEFLENILVRTQWQADKIQEGPAREALLEQGRNQIKDLFRQMVGEMPAQFEFQGKTWTPKEFAKAYFESFEGPMLQMVINNNRKAATEFTSTKQGDKLTTSVDLVESTARELLDNGQSVYLSYDHHAEYVDAATGIMSIRAFHIPAYARPATRQMREAFDTNRGGHAVQIVGYELDPRTGRVVKWKIRNSWGTHKGDEGHYHMYDDYFRAFAKSITVPEAVLTNIQM</sequence>
<dbReference type="HOGENOM" id="CLU_893283_0_0_7"/>
<evidence type="ECO:0000256" key="4">
    <source>
        <dbReference type="PIRNR" id="PIRNR005700"/>
    </source>
</evidence>
<keyword evidence="1 4" id="KW-0645">Protease</keyword>
<dbReference type="SUPFAM" id="SSF54001">
    <property type="entry name" value="Cysteine proteinases"/>
    <property type="match status" value="1"/>
</dbReference>
<dbReference type="GO" id="GO:0070005">
    <property type="term" value="F:cysteine-type aminopeptidase activity"/>
    <property type="evidence" value="ECO:0007669"/>
    <property type="project" value="InterPro"/>
</dbReference>
<evidence type="ECO:0000313" key="7">
    <source>
        <dbReference type="EMBL" id="CAE79524.1"/>
    </source>
</evidence>
<dbReference type="EMBL" id="BX842650">
    <property type="protein sequence ID" value="CAE79524.1"/>
    <property type="molecule type" value="Genomic_DNA"/>
</dbReference>
<comment type="similarity">
    <text evidence="4">Belongs to the peptidase C1 family.</text>
</comment>
<keyword evidence="3 4" id="KW-0788">Thiol protease</keyword>